<evidence type="ECO:0000313" key="2">
    <source>
        <dbReference type="Proteomes" id="UP001165960"/>
    </source>
</evidence>
<proteinExistence type="predicted"/>
<keyword evidence="2" id="KW-1185">Reference proteome</keyword>
<dbReference type="EMBL" id="QTSX02005873">
    <property type="protein sequence ID" value="KAJ9056795.1"/>
    <property type="molecule type" value="Genomic_DNA"/>
</dbReference>
<sequence length="56" mass="6079">MHSAYTARGMTTHPYVRISPIAGGLSRNKHASESPQHPQTTLKPSRPATNPDGQKL</sequence>
<dbReference type="Proteomes" id="UP001165960">
    <property type="component" value="Unassembled WGS sequence"/>
</dbReference>
<comment type="caution">
    <text evidence="1">The sequence shown here is derived from an EMBL/GenBank/DDBJ whole genome shotgun (WGS) entry which is preliminary data.</text>
</comment>
<protein>
    <submittedName>
        <fullName evidence="1">Uncharacterized protein</fullName>
    </submittedName>
</protein>
<name>A0ACC2S3B0_9FUNG</name>
<accession>A0ACC2S3B0</accession>
<reference evidence="1" key="1">
    <citation type="submission" date="2022-04" db="EMBL/GenBank/DDBJ databases">
        <title>Genome of the entomopathogenic fungus Entomophthora muscae.</title>
        <authorList>
            <person name="Elya C."/>
            <person name="Lovett B.R."/>
            <person name="Lee E."/>
            <person name="Macias A.M."/>
            <person name="Hajek A.E."/>
            <person name="De Bivort B.L."/>
            <person name="Kasson M.T."/>
            <person name="De Fine Licht H.H."/>
            <person name="Stajich J.E."/>
        </authorList>
    </citation>
    <scope>NUCLEOTIDE SEQUENCE</scope>
    <source>
        <strain evidence="1">Berkeley</strain>
    </source>
</reference>
<gene>
    <name evidence="1" type="ORF">DSO57_1029364</name>
</gene>
<evidence type="ECO:0000313" key="1">
    <source>
        <dbReference type="EMBL" id="KAJ9056795.1"/>
    </source>
</evidence>
<organism evidence="1 2">
    <name type="scientific">Entomophthora muscae</name>
    <dbReference type="NCBI Taxonomy" id="34485"/>
    <lineage>
        <taxon>Eukaryota</taxon>
        <taxon>Fungi</taxon>
        <taxon>Fungi incertae sedis</taxon>
        <taxon>Zoopagomycota</taxon>
        <taxon>Entomophthoromycotina</taxon>
        <taxon>Entomophthoromycetes</taxon>
        <taxon>Entomophthorales</taxon>
        <taxon>Entomophthoraceae</taxon>
        <taxon>Entomophthora</taxon>
    </lineage>
</organism>